<dbReference type="PANTHER" id="PTHR43617">
    <property type="entry name" value="L-AMINO ACID N-ACETYLTRANSFERASE"/>
    <property type="match status" value="1"/>
</dbReference>
<feature type="domain" description="N-acetyltransferase" evidence="1">
    <location>
        <begin position="14"/>
        <end position="152"/>
    </location>
</feature>
<evidence type="ECO:0000259" key="1">
    <source>
        <dbReference type="PROSITE" id="PS51186"/>
    </source>
</evidence>
<evidence type="ECO:0000313" key="2">
    <source>
        <dbReference type="EMBL" id="BCS88608.1"/>
    </source>
</evidence>
<gene>
    <name evidence="2" type="ORF">PSDVSF_18500</name>
</gene>
<sequence>MLPGHTPSMDTNDTLILPFDNAVHRQAVIDLWKMVFDPLASYNDPAFAIDRKRAVDDLFFVAVENDTVIGTIMAGYDGHRGWIYSLAVHPDQRKHGIGSMLLHHAENALTKRGCFKINLQVRESNVDVIRFYEANGFAMEKILSMGKVVDQD</sequence>
<dbReference type="Pfam" id="PF00583">
    <property type="entry name" value="Acetyltransf_1"/>
    <property type="match status" value="1"/>
</dbReference>
<evidence type="ECO:0000313" key="3">
    <source>
        <dbReference type="Proteomes" id="UP001053296"/>
    </source>
</evidence>
<keyword evidence="3" id="KW-1185">Reference proteome</keyword>
<dbReference type="CDD" id="cd04301">
    <property type="entry name" value="NAT_SF"/>
    <property type="match status" value="1"/>
</dbReference>
<dbReference type="PROSITE" id="PS51186">
    <property type="entry name" value="GNAT"/>
    <property type="match status" value="1"/>
</dbReference>
<organism evidence="2 3">
    <name type="scientific">Pseudodesulfovibrio sediminis</name>
    <dbReference type="NCBI Taxonomy" id="2810563"/>
    <lineage>
        <taxon>Bacteria</taxon>
        <taxon>Pseudomonadati</taxon>
        <taxon>Thermodesulfobacteriota</taxon>
        <taxon>Desulfovibrionia</taxon>
        <taxon>Desulfovibrionales</taxon>
        <taxon>Desulfovibrionaceae</taxon>
    </lineage>
</organism>
<dbReference type="Proteomes" id="UP001053296">
    <property type="component" value="Chromosome"/>
</dbReference>
<dbReference type="EMBL" id="AP024485">
    <property type="protein sequence ID" value="BCS88608.1"/>
    <property type="molecule type" value="Genomic_DNA"/>
</dbReference>
<accession>A0ABN6ET45</accession>
<dbReference type="SUPFAM" id="SSF55729">
    <property type="entry name" value="Acyl-CoA N-acyltransferases (Nat)"/>
    <property type="match status" value="1"/>
</dbReference>
<proteinExistence type="predicted"/>
<protein>
    <submittedName>
        <fullName evidence="2">Acetyltransferase</fullName>
    </submittedName>
</protein>
<reference evidence="2" key="1">
    <citation type="journal article" date="2022" name="Arch. Microbiol.">
        <title>Pseudodesulfovibrio sediminis sp. nov., a mesophilic and neutrophilic sulfate-reducing bacterium isolated from sediment of a brackish lake.</title>
        <authorList>
            <person name="Takahashi A."/>
            <person name="Kojima H."/>
            <person name="Watanabe M."/>
            <person name="Fukui M."/>
        </authorList>
    </citation>
    <scope>NUCLEOTIDE SEQUENCE</scope>
    <source>
        <strain evidence="2">SF6</strain>
    </source>
</reference>
<name>A0ABN6ET45_9BACT</name>
<dbReference type="InterPro" id="IPR000182">
    <property type="entry name" value="GNAT_dom"/>
</dbReference>
<dbReference type="Gene3D" id="3.40.630.30">
    <property type="match status" value="1"/>
</dbReference>
<dbReference type="NCBIfam" id="NF002959">
    <property type="entry name" value="PRK03624.1"/>
    <property type="match status" value="1"/>
</dbReference>
<dbReference type="InterPro" id="IPR050276">
    <property type="entry name" value="MshD_Acetyltransferase"/>
</dbReference>
<dbReference type="InterPro" id="IPR016181">
    <property type="entry name" value="Acyl_CoA_acyltransferase"/>
</dbReference>
<dbReference type="PANTHER" id="PTHR43617:SF20">
    <property type="entry name" value="N-ALPHA-ACETYLTRANSFERASE RIMI"/>
    <property type="match status" value="1"/>
</dbReference>